<feature type="compositionally biased region" description="Acidic residues" evidence="1">
    <location>
        <begin position="101"/>
        <end position="112"/>
    </location>
</feature>
<dbReference type="InterPro" id="IPR025558">
    <property type="entry name" value="DUF4283"/>
</dbReference>
<keyword evidence="4" id="KW-1185">Reference proteome</keyword>
<reference evidence="3" key="1">
    <citation type="submission" date="2022-12" db="EMBL/GenBank/DDBJ databases">
        <title>Draft genome assemblies for two species of Escallonia (Escalloniales).</title>
        <authorList>
            <person name="Chanderbali A."/>
            <person name="Dervinis C."/>
            <person name="Anghel I."/>
            <person name="Soltis D."/>
            <person name="Soltis P."/>
            <person name="Zapata F."/>
        </authorList>
    </citation>
    <scope>NUCLEOTIDE SEQUENCE</scope>
    <source>
        <strain evidence="3">UCBG92.1500</strain>
        <tissue evidence="3">Leaf</tissue>
    </source>
</reference>
<evidence type="ECO:0000313" key="4">
    <source>
        <dbReference type="Proteomes" id="UP001187471"/>
    </source>
</evidence>
<dbReference type="AlphaFoldDB" id="A0AA88R970"/>
<dbReference type="PANTHER" id="PTHR31286">
    <property type="entry name" value="GLYCINE-RICH CELL WALL STRUCTURAL PROTEIN 1.8-LIKE"/>
    <property type="match status" value="1"/>
</dbReference>
<dbReference type="PANTHER" id="PTHR31286:SF99">
    <property type="entry name" value="DUF4283 DOMAIN-CONTAINING PROTEIN"/>
    <property type="match status" value="1"/>
</dbReference>
<accession>A0AA88R970</accession>
<evidence type="ECO:0000259" key="2">
    <source>
        <dbReference type="Pfam" id="PF14111"/>
    </source>
</evidence>
<sequence>METHHLCSPPAGEPPLQSHHLEPKQNSTTAFPIQQSNTPTEPPFSHASSSAGKETNTRQYGGLHQHQTTAPNQDHHVTPATISFKDTIIKQTGDETMDMILGEDEPSEDDEPVSAHSQPTKSRTPIIHLTTNTKAHTRQPWKKTLIIKTIGAFFSATAIAPRLNGIWRPTGKLEVIQLANGFHIIKFHQENDYHKALEQGPWFIGTHFLSVQRWSHNFDPNTQKIATLAVWVRLNGLPMEYFDKEILTVIGKKIGVPLQIDTITTSITRGRFARLCVQIDTHSPLIKQVQIGKYTQKLQYVNILALCRSCECIAHSGDGCPIANPPQTDYSTAMENNQQNSLQPHQRNLIAKQIDIPKDGPWTVVTRRRTNPRSSSVAKIDHRHSPVTQRSSSLFASKPRSHNNKYADRNSGR</sequence>
<name>A0AA88R970_9ASTE</name>
<feature type="compositionally biased region" description="Polar residues" evidence="1">
    <location>
        <begin position="386"/>
        <end position="395"/>
    </location>
</feature>
<feature type="domain" description="DUF4283" evidence="2">
    <location>
        <begin position="140"/>
        <end position="221"/>
    </location>
</feature>
<organism evidence="3 4">
    <name type="scientific">Escallonia rubra</name>
    <dbReference type="NCBI Taxonomy" id="112253"/>
    <lineage>
        <taxon>Eukaryota</taxon>
        <taxon>Viridiplantae</taxon>
        <taxon>Streptophyta</taxon>
        <taxon>Embryophyta</taxon>
        <taxon>Tracheophyta</taxon>
        <taxon>Spermatophyta</taxon>
        <taxon>Magnoliopsida</taxon>
        <taxon>eudicotyledons</taxon>
        <taxon>Gunneridae</taxon>
        <taxon>Pentapetalae</taxon>
        <taxon>asterids</taxon>
        <taxon>campanulids</taxon>
        <taxon>Escalloniales</taxon>
        <taxon>Escalloniaceae</taxon>
        <taxon>Escallonia</taxon>
    </lineage>
</organism>
<dbReference type="Proteomes" id="UP001187471">
    <property type="component" value="Unassembled WGS sequence"/>
</dbReference>
<evidence type="ECO:0000256" key="1">
    <source>
        <dbReference type="SAM" id="MobiDB-lite"/>
    </source>
</evidence>
<comment type="caution">
    <text evidence="3">The sequence shown here is derived from an EMBL/GenBank/DDBJ whole genome shotgun (WGS) entry which is preliminary data.</text>
</comment>
<dbReference type="Pfam" id="PF14111">
    <property type="entry name" value="DUF4283"/>
    <property type="match status" value="1"/>
</dbReference>
<gene>
    <name evidence="3" type="ORF">RJ640_027132</name>
</gene>
<dbReference type="EMBL" id="JAVXUO010002280">
    <property type="protein sequence ID" value="KAK2974771.1"/>
    <property type="molecule type" value="Genomic_DNA"/>
</dbReference>
<proteinExistence type="predicted"/>
<feature type="compositionally biased region" description="Polar residues" evidence="1">
    <location>
        <begin position="24"/>
        <end position="39"/>
    </location>
</feature>
<protein>
    <recommendedName>
        <fullName evidence="2">DUF4283 domain-containing protein</fullName>
    </recommendedName>
</protein>
<evidence type="ECO:0000313" key="3">
    <source>
        <dbReference type="EMBL" id="KAK2974771.1"/>
    </source>
</evidence>
<feature type="region of interest" description="Disordered" evidence="1">
    <location>
        <begin position="101"/>
        <end position="121"/>
    </location>
</feature>
<dbReference type="InterPro" id="IPR040256">
    <property type="entry name" value="At4g02000-like"/>
</dbReference>
<feature type="region of interest" description="Disordered" evidence="1">
    <location>
        <begin position="363"/>
        <end position="413"/>
    </location>
</feature>
<feature type="region of interest" description="Disordered" evidence="1">
    <location>
        <begin position="1"/>
        <end position="57"/>
    </location>
</feature>
<feature type="compositionally biased region" description="Polar residues" evidence="1">
    <location>
        <begin position="46"/>
        <end position="57"/>
    </location>
</feature>